<dbReference type="SUPFAM" id="SSF47473">
    <property type="entry name" value="EF-hand"/>
    <property type="match status" value="4"/>
</dbReference>
<name>A0AAN7Q0R4_9COLE</name>
<dbReference type="AlphaFoldDB" id="A0AAN7Q0R4"/>
<accession>A0AAN7Q0R4</accession>
<keyword evidence="3" id="KW-1185">Reference proteome</keyword>
<feature type="domain" description="EF-hand" evidence="1">
    <location>
        <begin position="287"/>
        <end position="322"/>
    </location>
</feature>
<proteinExistence type="predicted"/>
<evidence type="ECO:0000313" key="2">
    <source>
        <dbReference type="EMBL" id="KAK4881782.1"/>
    </source>
</evidence>
<dbReference type="InterPro" id="IPR052603">
    <property type="entry name" value="EFCB6"/>
</dbReference>
<dbReference type="InterPro" id="IPR011992">
    <property type="entry name" value="EF-hand-dom_pair"/>
</dbReference>
<dbReference type="InterPro" id="IPR002048">
    <property type="entry name" value="EF_hand_dom"/>
</dbReference>
<protein>
    <recommendedName>
        <fullName evidence="1">EF-hand domain-containing protein</fullName>
    </recommendedName>
</protein>
<organism evidence="2 3">
    <name type="scientific">Aquatica leii</name>
    <dbReference type="NCBI Taxonomy" id="1421715"/>
    <lineage>
        <taxon>Eukaryota</taxon>
        <taxon>Metazoa</taxon>
        <taxon>Ecdysozoa</taxon>
        <taxon>Arthropoda</taxon>
        <taxon>Hexapoda</taxon>
        <taxon>Insecta</taxon>
        <taxon>Pterygota</taxon>
        <taxon>Neoptera</taxon>
        <taxon>Endopterygota</taxon>
        <taxon>Coleoptera</taxon>
        <taxon>Polyphaga</taxon>
        <taxon>Elateriformia</taxon>
        <taxon>Elateroidea</taxon>
        <taxon>Lampyridae</taxon>
        <taxon>Luciolinae</taxon>
        <taxon>Aquatica</taxon>
    </lineage>
</organism>
<evidence type="ECO:0000313" key="3">
    <source>
        <dbReference type="Proteomes" id="UP001353858"/>
    </source>
</evidence>
<comment type="caution">
    <text evidence="2">The sequence shown here is derived from an EMBL/GenBank/DDBJ whole genome shotgun (WGS) entry which is preliminary data.</text>
</comment>
<dbReference type="EMBL" id="JARPUR010000002">
    <property type="protein sequence ID" value="KAK4881782.1"/>
    <property type="molecule type" value="Genomic_DNA"/>
</dbReference>
<gene>
    <name evidence="2" type="ORF">RN001_005101</name>
</gene>
<dbReference type="PROSITE" id="PS50222">
    <property type="entry name" value="EF_HAND_2"/>
    <property type="match status" value="1"/>
</dbReference>
<evidence type="ECO:0000259" key="1">
    <source>
        <dbReference type="PROSITE" id="PS50222"/>
    </source>
</evidence>
<reference evidence="3" key="1">
    <citation type="submission" date="2023-01" db="EMBL/GenBank/DDBJ databases">
        <title>Key to firefly adult light organ development and bioluminescence: homeobox transcription factors regulate luciferase expression and transportation to peroxisome.</title>
        <authorList>
            <person name="Fu X."/>
        </authorList>
    </citation>
    <scope>NUCLEOTIDE SEQUENCE [LARGE SCALE GENOMIC DNA]</scope>
</reference>
<dbReference type="Proteomes" id="UP001353858">
    <property type="component" value="Unassembled WGS sequence"/>
</dbReference>
<dbReference type="Gene3D" id="1.10.238.10">
    <property type="entry name" value="EF-hand"/>
    <property type="match status" value="4"/>
</dbReference>
<dbReference type="GO" id="GO:0005509">
    <property type="term" value="F:calcium ion binding"/>
    <property type="evidence" value="ECO:0007669"/>
    <property type="project" value="InterPro"/>
</dbReference>
<dbReference type="PANTHER" id="PTHR20875:SF0">
    <property type="entry name" value="GH12158P"/>
    <property type="match status" value="1"/>
</dbReference>
<dbReference type="PANTHER" id="PTHR20875">
    <property type="entry name" value="EF-HAND CALCIUM-BINDING DOMAIN-CONTAINING PROTEIN 6-RELATED"/>
    <property type="match status" value="1"/>
</dbReference>
<sequence length="727" mass="84003">MHYKTLKLCDIWRTCNKIRSAIFRVNLDLWDYYLPLDPDKQGLISELKFCSVLSGPLKSVIGLSEQEIADLADYFRVQDGRIYYTQFCEVINNSIPDFAKNANLVTGLEWEDPLQCNRLSMTEERRLNLLITKIAVQVNMKKLVLKPYFQDYELVSKNNGTVTIAHFARILSYLGILVSAEDFNLLVKKYIKDNYTLNYVAFVAAIDASVDYMDKHGMLDLGGDLLAQFPGRLIDAQLPKLPRPEIGKVSAAAIFGKQNVFHPALNPTKQTDNLLTIIRSIQQHVLKNRLRVNEFFRDFDPLHTGKVTVSQFHRCLDALGLSGLNKMFLSLPEIETLMIQYRDPSDSMRVCWKTFEDDVDQVFTIKKLEKTPCLDVNTPPKAVLELPRKGGNLWQNVNPTTKELCEETVIKVRQRTMKRAILLKPAFGDFDKHNNGHVSRAQMRQCLLTSGILLSDEELYALEERFNDELGFNYFWFLREVEPKYEQPLFAGLVSDMKKINAPPRPKPTERKEKDIVLILAKIKGKVVQDRVRIMEYLRNFDLHNEEVISKADFKRGIDACRINLTDAEYDTLFEVFGSIKRCNCIDYKRFVNVVEESFTQNSLERAPLVTPIQHVPTNDCERNFLNFEERKVMCVALQKLSKKPELQMNLLDVMQDFDSTHCGTISQEQFLKALALRRMMDLISRNEFDIVCKGFGFMRGLRDEVDYRAFIKALDILHATNKYLPF</sequence>